<accession>A0A1C1CW65</accession>
<sequence length="82" mass="9002">MHSKLAPPAFSSPFSPGNFKMVVAMRTISVSNQIAVPHATPVNTAELDMLVSFGDFRSQTSVLALRVVVENQTVESRSVRQW</sequence>
<dbReference type="Proteomes" id="UP000094526">
    <property type="component" value="Unassembled WGS sequence"/>
</dbReference>
<evidence type="ECO:0000313" key="1">
    <source>
        <dbReference type="EMBL" id="OCT52782.1"/>
    </source>
</evidence>
<dbReference type="AlphaFoldDB" id="A0A1C1CW65"/>
<dbReference type="EMBL" id="LGRB01000008">
    <property type="protein sequence ID" value="OCT52782.1"/>
    <property type="molecule type" value="Genomic_DNA"/>
</dbReference>
<dbReference type="VEuPathDB" id="FungiDB:CLCR_11097"/>
<comment type="caution">
    <text evidence="1">The sequence shown here is derived from an EMBL/GenBank/DDBJ whole genome shotgun (WGS) entry which is preliminary data.</text>
</comment>
<proteinExistence type="predicted"/>
<protein>
    <submittedName>
        <fullName evidence="1">Uncharacterized protein</fullName>
    </submittedName>
</protein>
<reference evidence="2" key="1">
    <citation type="submission" date="2015-07" db="EMBL/GenBank/DDBJ databases">
        <authorList>
            <person name="Teixeira M.M."/>
            <person name="Souza R.C."/>
            <person name="Almeida L.G."/>
            <person name="Vicente V.A."/>
            <person name="de Hoog S."/>
            <person name="Bocca A.L."/>
            <person name="de Almeida S.R."/>
            <person name="Vasconcelos A.T."/>
            <person name="Felipe M.S."/>
        </authorList>
    </citation>
    <scope>NUCLEOTIDE SEQUENCE [LARGE SCALE GENOMIC DNA]</scope>
    <source>
        <strain evidence="2">KSF</strain>
    </source>
</reference>
<evidence type="ECO:0000313" key="2">
    <source>
        <dbReference type="Proteomes" id="UP000094526"/>
    </source>
</evidence>
<gene>
    <name evidence="1" type="ORF">CLCR_11097</name>
</gene>
<keyword evidence="2" id="KW-1185">Reference proteome</keyword>
<name>A0A1C1CW65_9EURO</name>
<organism evidence="1 2">
    <name type="scientific">Cladophialophora carrionii</name>
    <dbReference type="NCBI Taxonomy" id="86049"/>
    <lineage>
        <taxon>Eukaryota</taxon>
        <taxon>Fungi</taxon>
        <taxon>Dikarya</taxon>
        <taxon>Ascomycota</taxon>
        <taxon>Pezizomycotina</taxon>
        <taxon>Eurotiomycetes</taxon>
        <taxon>Chaetothyriomycetidae</taxon>
        <taxon>Chaetothyriales</taxon>
        <taxon>Herpotrichiellaceae</taxon>
        <taxon>Cladophialophora</taxon>
    </lineage>
</organism>